<feature type="domain" description="PPIase FKBP-type" evidence="8">
    <location>
        <begin position="72"/>
        <end position="157"/>
    </location>
</feature>
<protein>
    <recommendedName>
        <fullName evidence="3">peptidylprolyl isomerase</fullName>
        <ecNumber evidence="3">5.2.1.8</ecNumber>
    </recommendedName>
    <alternativeName>
        <fullName evidence="7">Rotamase</fullName>
    </alternativeName>
</protein>
<evidence type="ECO:0000256" key="7">
    <source>
        <dbReference type="ARBA" id="ARBA00029569"/>
    </source>
</evidence>
<comment type="caution">
    <text evidence="9">The sequence shown here is derived from an EMBL/GenBank/DDBJ whole genome shotgun (WGS) entry which is preliminary data.</text>
</comment>
<sequence>MINIILAVIIAILCFFIFQNSKKVKQQALANAQIEADFLVANSKVEGVIETDSGLQYKVVSSSGSETKPSPTSMVNVHYHGTLLDGSVFDSSVERNSPISFGLNQVIKGWTEGLQLMSEGDKYTFYIPHQLAYGGKRVGSIPPASLLIFEVELLKVES</sequence>
<dbReference type="PROSITE" id="PS50059">
    <property type="entry name" value="FKBP_PPIASE"/>
    <property type="match status" value="1"/>
</dbReference>
<dbReference type="InterPro" id="IPR000774">
    <property type="entry name" value="PPIase_FKBP_N"/>
</dbReference>
<dbReference type="InterPro" id="IPR001179">
    <property type="entry name" value="PPIase_FKBP_dom"/>
</dbReference>
<comment type="similarity">
    <text evidence="2">Belongs to the FKBP-type PPIase family.</text>
</comment>
<keyword evidence="6" id="KW-0413">Isomerase</keyword>
<reference evidence="9" key="1">
    <citation type="journal article" date="2015" name="Nature">
        <title>Complex archaea that bridge the gap between prokaryotes and eukaryotes.</title>
        <authorList>
            <person name="Spang A."/>
            <person name="Saw J.H."/>
            <person name="Jorgensen S.L."/>
            <person name="Zaremba-Niedzwiedzka K."/>
            <person name="Martijn J."/>
            <person name="Lind A.E."/>
            <person name="van Eijk R."/>
            <person name="Schleper C."/>
            <person name="Guy L."/>
            <person name="Ettema T.J."/>
        </authorList>
    </citation>
    <scope>NUCLEOTIDE SEQUENCE</scope>
</reference>
<evidence type="ECO:0000256" key="1">
    <source>
        <dbReference type="ARBA" id="ARBA00000971"/>
    </source>
</evidence>
<evidence type="ECO:0000256" key="3">
    <source>
        <dbReference type="ARBA" id="ARBA00013194"/>
    </source>
</evidence>
<gene>
    <name evidence="9" type="ORF">LCGC14_2779760</name>
</gene>
<evidence type="ECO:0000259" key="8">
    <source>
        <dbReference type="PROSITE" id="PS50059"/>
    </source>
</evidence>
<dbReference type="AlphaFoldDB" id="A0A0F8YTL5"/>
<evidence type="ECO:0000256" key="2">
    <source>
        <dbReference type="ARBA" id="ARBA00006577"/>
    </source>
</evidence>
<accession>A0A0F8YTL5</accession>
<dbReference type="PANTHER" id="PTHR43811">
    <property type="entry name" value="FKBP-TYPE PEPTIDYL-PROLYL CIS-TRANS ISOMERASE FKPA"/>
    <property type="match status" value="1"/>
</dbReference>
<dbReference type="SUPFAM" id="SSF54534">
    <property type="entry name" value="FKBP-like"/>
    <property type="match status" value="1"/>
</dbReference>
<proteinExistence type="inferred from homology"/>
<comment type="catalytic activity">
    <reaction evidence="1">
        <text>[protein]-peptidylproline (omega=180) = [protein]-peptidylproline (omega=0)</text>
        <dbReference type="Rhea" id="RHEA:16237"/>
        <dbReference type="Rhea" id="RHEA-COMP:10747"/>
        <dbReference type="Rhea" id="RHEA-COMP:10748"/>
        <dbReference type="ChEBI" id="CHEBI:83833"/>
        <dbReference type="ChEBI" id="CHEBI:83834"/>
        <dbReference type="EC" id="5.2.1.8"/>
    </reaction>
</comment>
<dbReference type="PANTHER" id="PTHR43811:SF57">
    <property type="entry name" value="FKBP-TYPE PEPTIDYL-PROLYL CIS-TRANS ISOMERASE FKPA-RELATED"/>
    <property type="match status" value="1"/>
</dbReference>
<dbReference type="GO" id="GO:0003755">
    <property type="term" value="F:peptidyl-prolyl cis-trans isomerase activity"/>
    <property type="evidence" value="ECO:0007669"/>
    <property type="project" value="UniProtKB-KW"/>
</dbReference>
<keyword evidence="4" id="KW-0732">Signal</keyword>
<name>A0A0F8YTL5_9ZZZZ</name>
<dbReference type="FunFam" id="3.10.50.40:FF:000045">
    <property type="entry name" value="Peptidyl-prolyl cis-trans isomerase"/>
    <property type="match status" value="1"/>
</dbReference>
<dbReference type="EMBL" id="LAZR01051609">
    <property type="protein sequence ID" value="KKK84793.1"/>
    <property type="molecule type" value="Genomic_DNA"/>
</dbReference>
<dbReference type="GO" id="GO:0006457">
    <property type="term" value="P:protein folding"/>
    <property type="evidence" value="ECO:0007669"/>
    <property type="project" value="InterPro"/>
</dbReference>
<dbReference type="Pfam" id="PF00254">
    <property type="entry name" value="FKBP_C"/>
    <property type="match status" value="1"/>
</dbReference>
<evidence type="ECO:0000313" key="9">
    <source>
        <dbReference type="EMBL" id="KKK84793.1"/>
    </source>
</evidence>
<keyword evidence="5" id="KW-0697">Rotamase</keyword>
<dbReference type="Gene3D" id="3.10.50.40">
    <property type="match status" value="1"/>
</dbReference>
<dbReference type="Pfam" id="PF01346">
    <property type="entry name" value="FKBP_N"/>
    <property type="match status" value="1"/>
</dbReference>
<evidence type="ECO:0000256" key="6">
    <source>
        <dbReference type="ARBA" id="ARBA00023235"/>
    </source>
</evidence>
<evidence type="ECO:0000256" key="4">
    <source>
        <dbReference type="ARBA" id="ARBA00022729"/>
    </source>
</evidence>
<dbReference type="InterPro" id="IPR046357">
    <property type="entry name" value="PPIase_dom_sf"/>
</dbReference>
<dbReference type="EC" id="5.2.1.8" evidence="3"/>
<organism evidence="9">
    <name type="scientific">marine sediment metagenome</name>
    <dbReference type="NCBI Taxonomy" id="412755"/>
    <lineage>
        <taxon>unclassified sequences</taxon>
        <taxon>metagenomes</taxon>
        <taxon>ecological metagenomes</taxon>
    </lineage>
</organism>
<evidence type="ECO:0000256" key="5">
    <source>
        <dbReference type="ARBA" id="ARBA00023110"/>
    </source>
</evidence>